<keyword evidence="9 17" id="KW-0067">ATP-binding</keyword>
<protein>
    <submittedName>
        <fullName evidence="20">Diacylglycerol kinase family protein</fullName>
    </submittedName>
</protein>
<feature type="transmembrane region" description="Helical" evidence="19">
    <location>
        <begin position="102"/>
        <end position="123"/>
    </location>
</feature>
<feature type="binding site" evidence="18">
    <location>
        <position position="82"/>
    </location>
    <ligand>
        <name>a divalent metal cation</name>
        <dbReference type="ChEBI" id="CHEBI:60240"/>
    </ligand>
</feature>
<evidence type="ECO:0000256" key="1">
    <source>
        <dbReference type="ARBA" id="ARBA00004651"/>
    </source>
</evidence>
<evidence type="ECO:0000256" key="14">
    <source>
        <dbReference type="ARBA" id="ARBA00023264"/>
    </source>
</evidence>
<dbReference type="GO" id="GO:0046872">
    <property type="term" value="F:metal ion binding"/>
    <property type="evidence" value="ECO:0007669"/>
    <property type="project" value="UniProtKB-KW"/>
</dbReference>
<dbReference type="AlphaFoldDB" id="A0A3D8GLR9"/>
<keyword evidence="10 19" id="KW-1133">Transmembrane helix</keyword>
<keyword evidence="12 19" id="KW-0472">Membrane</keyword>
<dbReference type="GO" id="GO:0008654">
    <property type="term" value="P:phospholipid biosynthetic process"/>
    <property type="evidence" value="ECO:0007669"/>
    <property type="project" value="UniProtKB-KW"/>
</dbReference>
<dbReference type="PANTHER" id="PTHR34299:SF1">
    <property type="entry name" value="DIACYLGLYCEROL KINASE"/>
    <property type="match status" value="1"/>
</dbReference>
<keyword evidence="18" id="KW-0479">Metal-binding</keyword>
<comment type="subcellular location">
    <subcellularLocation>
        <location evidence="1">Cell membrane</location>
        <topology evidence="1">Multi-pass membrane protein</topology>
    </subcellularLocation>
</comment>
<feature type="binding site" evidence="17">
    <location>
        <position position="82"/>
    </location>
    <ligand>
        <name>ATP</name>
        <dbReference type="ChEBI" id="CHEBI:30616"/>
    </ligand>
</feature>
<feature type="binding site" evidence="17">
    <location>
        <begin position="100"/>
        <end position="101"/>
    </location>
    <ligand>
        <name>ATP</name>
        <dbReference type="ChEBI" id="CHEBI:30616"/>
    </ligand>
</feature>
<gene>
    <name evidence="20" type="ORF">DRW41_18335</name>
</gene>
<evidence type="ECO:0000256" key="3">
    <source>
        <dbReference type="ARBA" id="ARBA00022475"/>
    </source>
</evidence>
<reference evidence="20 21" key="1">
    <citation type="submission" date="2018-07" db="EMBL/GenBank/DDBJ databases">
        <title>Bacillus sp. YLB-04 draft genome sequence.</title>
        <authorList>
            <person name="Yu L."/>
            <person name="Tang X."/>
        </authorList>
    </citation>
    <scope>NUCLEOTIDE SEQUENCE [LARGE SCALE GENOMIC DNA]</scope>
    <source>
        <strain evidence="20 21">YLB-04</strain>
    </source>
</reference>
<evidence type="ECO:0000256" key="15">
    <source>
        <dbReference type="PIRSR" id="PIRSR600829-1"/>
    </source>
</evidence>
<dbReference type="OrthoDB" id="9789934at2"/>
<evidence type="ECO:0000256" key="7">
    <source>
        <dbReference type="ARBA" id="ARBA00022741"/>
    </source>
</evidence>
<evidence type="ECO:0000256" key="10">
    <source>
        <dbReference type="ARBA" id="ARBA00022989"/>
    </source>
</evidence>
<dbReference type="EMBL" id="QNQT01000010">
    <property type="protein sequence ID" value="RDU35415.1"/>
    <property type="molecule type" value="Genomic_DNA"/>
</dbReference>
<keyword evidence="11" id="KW-0443">Lipid metabolism</keyword>
<evidence type="ECO:0000256" key="11">
    <source>
        <dbReference type="ARBA" id="ARBA00023098"/>
    </source>
</evidence>
<organism evidence="20 21">
    <name type="scientific">Neobacillus piezotolerans</name>
    <dbReference type="NCBI Taxonomy" id="2259171"/>
    <lineage>
        <taxon>Bacteria</taxon>
        <taxon>Bacillati</taxon>
        <taxon>Bacillota</taxon>
        <taxon>Bacilli</taxon>
        <taxon>Bacillales</taxon>
        <taxon>Bacillaceae</taxon>
        <taxon>Neobacillus</taxon>
    </lineage>
</organism>
<evidence type="ECO:0000256" key="19">
    <source>
        <dbReference type="SAM" id="Phobius"/>
    </source>
</evidence>
<evidence type="ECO:0000256" key="6">
    <source>
        <dbReference type="ARBA" id="ARBA00022692"/>
    </source>
</evidence>
<feature type="binding site" evidence="16">
    <location>
        <position position="75"/>
    </location>
    <ligand>
        <name>substrate</name>
    </ligand>
</feature>
<evidence type="ECO:0000256" key="12">
    <source>
        <dbReference type="ARBA" id="ARBA00023136"/>
    </source>
</evidence>
<dbReference type="Proteomes" id="UP000257144">
    <property type="component" value="Unassembled WGS sequence"/>
</dbReference>
<comment type="cofactor">
    <cofactor evidence="18">
        <name>Mg(2+)</name>
        <dbReference type="ChEBI" id="CHEBI:18420"/>
    </cofactor>
    <text evidence="18">Mn(2+), Zn(2+), Cd(2+) and Co(2+) support activity to lesser extents.</text>
</comment>
<dbReference type="GO" id="GO:0016301">
    <property type="term" value="F:kinase activity"/>
    <property type="evidence" value="ECO:0007669"/>
    <property type="project" value="UniProtKB-KW"/>
</dbReference>
<name>A0A3D8GLR9_9BACI</name>
<comment type="caution">
    <text evidence="20">The sequence shown here is derived from an EMBL/GenBank/DDBJ whole genome shotgun (WGS) entry which is preliminary data.</text>
</comment>
<evidence type="ECO:0000313" key="21">
    <source>
        <dbReference type="Proteomes" id="UP000257144"/>
    </source>
</evidence>
<feature type="binding site" evidence="17">
    <location>
        <position position="15"/>
    </location>
    <ligand>
        <name>ATP</name>
        <dbReference type="ChEBI" id="CHEBI:30616"/>
    </ligand>
</feature>
<sequence length="132" mass="14107">MDSGLPGNGRGPGGRLLKSFVYALSGIGSAIKRERNLQIHIFAGTVAIGLSILFSISKMEWLFILLAIAGMLSLELLNTAVERVVDLVTEEFHPIAKQAKDIAAGAVLVYACLSLLIGAIIFLPKITLIFGR</sequence>
<evidence type="ECO:0000256" key="5">
    <source>
        <dbReference type="ARBA" id="ARBA00022679"/>
    </source>
</evidence>
<feature type="binding site" evidence="16">
    <location>
        <position position="15"/>
    </location>
    <ligand>
        <name>substrate</name>
    </ligand>
</feature>
<keyword evidence="4" id="KW-0444">Lipid biosynthesis</keyword>
<evidence type="ECO:0000256" key="17">
    <source>
        <dbReference type="PIRSR" id="PIRSR600829-3"/>
    </source>
</evidence>
<dbReference type="InterPro" id="IPR000829">
    <property type="entry name" value="DAGK"/>
</dbReference>
<evidence type="ECO:0000256" key="4">
    <source>
        <dbReference type="ARBA" id="ARBA00022516"/>
    </source>
</evidence>
<evidence type="ECO:0000256" key="8">
    <source>
        <dbReference type="ARBA" id="ARBA00022777"/>
    </source>
</evidence>
<dbReference type="CDD" id="cd14265">
    <property type="entry name" value="UDPK_IM_like"/>
    <property type="match status" value="1"/>
</dbReference>
<keyword evidence="3" id="KW-1003">Cell membrane</keyword>
<feature type="transmembrane region" description="Helical" evidence="19">
    <location>
        <begin position="37"/>
        <end position="56"/>
    </location>
</feature>
<keyword evidence="6 19" id="KW-0812">Transmembrane</keyword>
<feature type="active site" description="Proton acceptor" evidence="15">
    <location>
        <position position="75"/>
    </location>
</feature>
<feature type="binding site" evidence="18">
    <location>
        <position position="34"/>
    </location>
    <ligand>
        <name>a divalent metal cation</name>
        <dbReference type="ChEBI" id="CHEBI:60240"/>
    </ligand>
</feature>
<evidence type="ECO:0000256" key="9">
    <source>
        <dbReference type="ARBA" id="ARBA00022840"/>
    </source>
</evidence>
<keyword evidence="18" id="KW-0460">Magnesium</keyword>
<feature type="binding site" evidence="17">
    <location>
        <position position="34"/>
    </location>
    <ligand>
        <name>ATP</name>
        <dbReference type="ChEBI" id="CHEBI:30616"/>
    </ligand>
</feature>
<keyword evidence="14" id="KW-1208">Phospholipid metabolism</keyword>
<accession>A0A3D8GLR9</accession>
<evidence type="ECO:0000256" key="18">
    <source>
        <dbReference type="PIRSR" id="PIRSR600829-4"/>
    </source>
</evidence>
<dbReference type="GO" id="GO:0005524">
    <property type="term" value="F:ATP binding"/>
    <property type="evidence" value="ECO:0007669"/>
    <property type="project" value="UniProtKB-KW"/>
</dbReference>
<dbReference type="InterPro" id="IPR036945">
    <property type="entry name" value="DAGK_sf"/>
</dbReference>
<evidence type="ECO:0000256" key="2">
    <source>
        <dbReference type="ARBA" id="ARBA00005967"/>
    </source>
</evidence>
<dbReference type="Gene3D" id="1.10.287.3610">
    <property type="match status" value="1"/>
</dbReference>
<evidence type="ECO:0000256" key="16">
    <source>
        <dbReference type="PIRSR" id="PIRSR600829-2"/>
    </source>
</evidence>
<feature type="binding site" evidence="17">
    <location>
        <begin position="91"/>
        <end position="93"/>
    </location>
    <ligand>
        <name>ATP</name>
        <dbReference type="ChEBI" id="CHEBI:30616"/>
    </ligand>
</feature>
<keyword evidence="7 17" id="KW-0547">Nucleotide-binding</keyword>
<evidence type="ECO:0000313" key="20">
    <source>
        <dbReference type="EMBL" id="RDU35415.1"/>
    </source>
</evidence>
<dbReference type="InterPro" id="IPR033717">
    <property type="entry name" value="UDPK"/>
</dbReference>
<dbReference type="Pfam" id="PF01219">
    <property type="entry name" value="DAGK_prokar"/>
    <property type="match status" value="1"/>
</dbReference>
<dbReference type="PROSITE" id="PS01069">
    <property type="entry name" value="DAGK_PROKAR"/>
    <property type="match status" value="1"/>
</dbReference>
<proteinExistence type="inferred from homology"/>
<keyword evidence="5" id="KW-0808">Transferase</keyword>
<evidence type="ECO:0000256" key="13">
    <source>
        <dbReference type="ARBA" id="ARBA00023209"/>
    </source>
</evidence>
<feature type="binding site" evidence="17">
    <location>
        <position position="22"/>
    </location>
    <ligand>
        <name>ATP</name>
        <dbReference type="ChEBI" id="CHEBI:30616"/>
    </ligand>
</feature>
<keyword evidence="13" id="KW-0594">Phospholipid biosynthesis</keyword>
<keyword evidence="21" id="KW-1185">Reference proteome</keyword>
<dbReference type="PANTHER" id="PTHR34299">
    <property type="entry name" value="DIACYLGLYCEROL KINASE"/>
    <property type="match status" value="1"/>
</dbReference>
<keyword evidence="8 20" id="KW-0418">Kinase</keyword>
<dbReference type="GO" id="GO:0005886">
    <property type="term" value="C:plasma membrane"/>
    <property type="evidence" value="ECO:0007669"/>
    <property type="project" value="UniProtKB-SubCell"/>
</dbReference>
<feature type="transmembrane region" description="Helical" evidence="19">
    <location>
        <begin position="62"/>
        <end position="81"/>
    </location>
</feature>
<comment type="similarity">
    <text evidence="2">Belongs to the bacterial diacylglycerol kinase family.</text>
</comment>